<evidence type="ECO:0000313" key="3">
    <source>
        <dbReference type="Proteomes" id="UP000740557"/>
    </source>
</evidence>
<dbReference type="PANTHER" id="PTHR35333:SF3">
    <property type="entry name" value="BETA-LACTAMASE-TYPE TRANSPEPTIDASE FOLD CONTAINING PROTEIN"/>
    <property type="match status" value="1"/>
</dbReference>
<dbReference type="GO" id="GO:0046677">
    <property type="term" value="P:response to antibiotic"/>
    <property type="evidence" value="ECO:0007669"/>
    <property type="project" value="InterPro"/>
</dbReference>
<gene>
    <name evidence="2" type="ORF">KC980_00615</name>
</gene>
<sequence length="291" mass="32495">YVIHFSMSPQLFLTLVALVFVAPLTNNPFPVNVDITQKYPEIFAPLVIDQRFSNLENKISLIKGTFSVSILDINTGKYYGYNDSEQYYAASLYKLPVAIATLNALDEDLTLDTKLSYNKELHYYGGSGRIQGHKSGSIYTVASLLDYLIKDSDNVAQNILEYRIGSKKVHNLASEFKLSSGFPLKSDVSSKEYLNILVGLDAGRYLSHKDTAYLLNIMAETAFDNRISQGLDPTYSFAHKIGTWPETGSWHDCGLVYSKGKRLAVCVLSRDTTYNNSQLVAKLVGEFITAY</sequence>
<dbReference type="Proteomes" id="UP000740557">
    <property type="component" value="Unassembled WGS sequence"/>
</dbReference>
<accession>A0A955EAN1</accession>
<reference evidence="2" key="1">
    <citation type="submission" date="2020-04" db="EMBL/GenBank/DDBJ databases">
        <authorList>
            <person name="Zhang T."/>
        </authorList>
    </citation>
    <scope>NUCLEOTIDE SEQUENCE</scope>
    <source>
        <strain evidence="2">HKST-UBA79</strain>
    </source>
</reference>
<name>A0A955EAN1_UNCKA</name>
<dbReference type="Gene3D" id="3.40.710.10">
    <property type="entry name" value="DD-peptidase/beta-lactamase superfamily"/>
    <property type="match status" value="1"/>
</dbReference>
<dbReference type="EMBL" id="JAGQNX010000016">
    <property type="protein sequence ID" value="MCA9307994.1"/>
    <property type="molecule type" value="Genomic_DNA"/>
</dbReference>
<dbReference type="InterPro" id="IPR045155">
    <property type="entry name" value="Beta-lactam_cat"/>
</dbReference>
<dbReference type="InterPro" id="IPR000871">
    <property type="entry name" value="Beta-lactam_class-A"/>
</dbReference>
<organism evidence="2 3">
    <name type="scientific">candidate division WWE3 bacterium</name>
    <dbReference type="NCBI Taxonomy" id="2053526"/>
    <lineage>
        <taxon>Bacteria</taxon>
        <taxon>Katanobacteria</taxon>
    </lineage>
</organism>
<comment type="caution">
    <text evidence="2">The sequence shown here is derived from an EMBL/GenBank/DDBJ whole genome shotgun (WGS) entry which is preliminary data.</text>
</comment>
<keyword evidence="2" id="KW-0378">Hydrolase</keyword>
<evidence type="ECO:0000259" key="1">
    <source>
        <dbReference type="Pfam" id="PF13354"/>
    </source>
</evidence>
<reference evidence="2" key="2">
    <citation type="journal article" date="2021" name="Microbiome">
        <title>Successional dynamics and alternative stable states in a saline activated sludge microbial community over 9 years.</title>
        <authorList>
            <person name="Wang Y."/>
            <person name="Ye J."/>
            <person name="Ju F."/>
            <person name="Liu L."/>
            <person name="Boyd J.A."/>
            <person name="Deng Y."/>
            <person name="Parks D.H."/>
            <person name="Jiang X."/>
            <person name="Yin X."/>
            <person name="Woodcroft B.J."/>
            <person name="Tyson G.W."/>
            <person name="Hugenholtz P."/>
            <person name="Polz M.F."/>
            <person name="Zhang T."/>
        </authorList>
    </citation>
    <scope>NUCLEOTIDE SEQUENCE</scope>
    <source>
        <strain evidence="2">HKST-UBA79</strain>
    </source>
</reference>
<dbReference type="GO" id="GO:0008800">
    <property type="term" value="F:beta-lactamase activity"/>
    <property type="evidence" value="ECO:0007669"/>
    <property type="project" value="InterPro"/>
</dbReference>
<proteinExistence type="predicted"/>
<protein>
    <submittedName>
        <fullName evidence="2">Serine hydrolase</fullName>
    </submittedName>
</protein>
<dbReference type="Pfam" id="PF13354">
    <property type="entry name" value="Beta-lactamase2"/>
    <property type="match status" value="1"/>
</dbReference>
<feature type="non-terminal residue" evidence="2">
    <location>
        <position position="1"/>
    </location>
</feature>
<dbReference type="SUPFAM" id="SSF56601">
    <property type="entry name" value="beta-lactamase/transpeptidase-like"/>
    <property type="match status" value="1"/>
</dbReference>
<dbReference type="InterPro" id="IPR012338">
    <property type="entry name" value="Beta-lactam/transpept-like"/>
</dbReference>
<dbReference type="AlphaFoldDB" id="A0A955EAN1"/>
<evidence type="ECO:0000313" key="2">
    <source>
        <dbReference type="EMBL" id="MCA9307994.1"/>
    </source>
</evidence>
<dbReference type="PANTHER" id="PTHR35333">
    <property type="entry name" value="BETA-LACTAMASE"/>
    <property type="match status" value="1"/>
</dbReference>
<dbReference type="GO" id="GO:0030655">
    <property type="term" value="P:beta-lactam antibiotic catabolic process"/>
    <property type="evidence" value="ECO:0007669"/>
    <property type="project" value="InterPro"/>
</dbReference>
<feature type="domain" description="Beta-lactamase class A catalytic" evidence="1">
    <location>
        <begin position="67"/>
        <end position="268"/>
    </location>
</feature>